<dbReference type="Pfam" id="PF13005">
    <property type="entry name" value="zf-IS66"/>
    <property type="match status" value="1"/>
</dbReference>
<sequence>MNDLPDDVEQLKAILLALQEANLAKDKLLQAQQEEMAELKTRVELLLEQLNLSKSKRFSSQSEKVAKGTFNEAEQQNALNKPEPAHHKKGRKPLPKELEREVQVHTLNAPHCECCGHELHKCGVETSEELKIIPQKISVLRHERTKYACRQCEHTEISSKIVTAPKPASMIPKSIGSPETFAAIVTAKYVDALPLYRQVDILKRGDIDISRGTLANWCVQLGSKVEVIIDQMKAHLLSESLICADETTVQVLSEPGKTAQTQSYM</sequence>
<name>A0ABR9ZB61_VIBAN</name>
<organism evidence="5 6">
    <name type="scientific">Vibrio anguillarum</name>
    <name type="common">Listonella anguillarum</name>
    <dbReference type="NCBI Taxonomy" id="55601"/>
    <lineage>
        <taxon>Bacteria</taxon>
        <taxon>Pseudomonadati</taxon>
        <taxon>Pseudomonadota</taxon>
        <taxon>Gammaproteobacteria</taxon>
        <taxon>Vibrionales</taxon>
        <taxon>Vibrionaceae</taxon>
        <taxon>Vibrio</taxon>
    </lineage>
</organism>
<keyword evidence="6" id="KW-1185">Reference proteome</keyword>
<dbReference type="EMBL" id="RDPI01000274">
    <property type="protein sequence ID" value="MBF4375689.1"/>
    <property type="molecule type" value="Genomic_DNA"/>
</dbReference>
<evidence type="ECO:0000313" key="6">
    <source>
        <dbReference type="Proteomes" id="UP000726136"/>
    </source>
</evidence>
<dbReference type="InterPro" id="IPR024474">
    <property type="entry name" value="Znf_dom_IS66"/>
</dbReference>
<feature type="coiled-coil region" evidence="1">
    <location>
        <begin position="18"/>
        <end position="56"/>
    </location>
</feature>
<dbReference type="RefSeq" id="WP_194664389.1">
    <property type="nucleotide sequence ID" value="NZ_RDPI01000274.1"/>
</dbReference>
<proteinExistence type="predicted"/>
<evidence type="ECO:0000259" key="3">
    <source>
        <dbReference type="Pfam" id="PF03050"/>
    </source>
</evidence>
<evidence type="ECO:0000313" key="5">
    <source>
        <dbReference type="EMBL" id="MBF4375689.1"/>
    </source>
</evidence>
<accession>A0ABR9ZB61</accession>
<feature type="domain" description="Transposase IS66 zinc-finger binding" evidence="4">
    <location>
        <begin position="111"/>
        <end position="153"/>
    </location>
</feature>
<feature type="region of interest" description="Disordered" evidence="2">
    <location>
        <begin position="74"/>
        <end position="96"/>
    </location>
</feature>
<comment type="caution">
    <text evidence="5">The sequence shown here is derived from an EMBL/GenBank/DDBJ whole genome shotgun (WGS) entry which is preliminary data.</text>
</comment>
<dbReference type="Pfam" id="PF03050">
    <property type="entry name" value="DDE_Tnp_IS66"/>
    <property type="match status" value="1"/>
</dbReference>
<dbReference type="PANTHER" id="PTHR33678">
    <property type="entry name" value="BLL1576 PROTEIN"/>
    <property type="match status" value="1"/>
</dbReference>
<reference evidence="5 6" key="1">
    <citation type="journal article" date="2021" name="PeerJ">
        <title>Analysis of 44 Vibrio anguillarum genomes reveals high genetic diversity.</title>
        <authorList>
            <person name="Hansen M.J."/>
            <person name="Dalsgaard I."/>
        </authorList>
    </citation>
    <scope>NUCLEOTIDE SEQUENCE [LARGE SCALE GENOMIC DNA]</scope>
    <source>
        <strain evidence="5 6">040915-1/1B</strain>
    </source>
</reference>
<evidence type="ECO:0000256" key="1">
    <source>
        <dbReference type="SAM" id="Coils"/>
    </source>
</evidence>
<protein>
    <submittedName>
        <fullName evidence="5">IS66 family transposase</fullName>
    </submittedName>
</protein>
<evidence type="ECO:0000259" key="4">
    <source>
        <dbReference type="Pfam" id="PF13005"/>
    </source>
</evidence>
<dbReference type="Proteomes" id="UP000726136">
    <property type="component" value="Unassembled WGS sequence"/>
</dbReference>
<dbReference type="InterPro" id="IPR004291">
    <property type="entry name" value="Transposase_IS66_central"/>
</dbReference>
<feature type="non-terminal residue" evidence="5">
    <location>
        <position position="265"/>
    </location>
</feature>
<evidence type="ECO:0000256" key="2">
    <source>
        <dbReference type="SAM" id="MobiDB-lite"/>
    </source>
</evidence>
<gene>
    <name evidence="5" type="ORF">EAY46_22085</name>
</gene>
<feature type="domain" description="Transposase IS66 central" evidence="3">
    <location>
        <begin position="174"/>
        <end position="265"/>
    </location>
</feature>
<dbReference type="PANTHER" id="PTHR33678:SF1">
    <property type="entry name" value="BLL1576 PROTEIN"/>
    <property type="match status" value="1"/>
</dbReference>
<dbReference type="InterPro" id="IPR052344">
    <property type="entry name" value="Transposase-related"/>
</dbReference>
<keyword evidence="1" id="KW-0175">Coiled coil</keyword>